<evidence type="ECO:0000256" key="13">
    <source>
        <dbReference type="SAM" id="Phobius"/>
    </source>
</evidence>
<feature type="transmembrane region" description="Helical" evidence="13">
    <location>
        <begin position="51"/>
        <end position="71"/>
    </location>
</feature>
<dbReference type="Gene3D" id="1.20.950.20">
    <property type="entry name" value="Transmembrane di-heme cytochromes, Chain C"/>
    <property type="match status" value="1"/>
</dbReference>
<dbReference type="InterPro" id="IPR052168">
    <property type="entry name" value="Cytochrome_b561_oxidase"/>
</dbReference>
<keyword evidence="3" id="KW-0813">Transport</keyword>
<feature type="transmembrane region" description="Helical" evidence="13">
    <location>
        <begin position="183"/>
        <end position="204"/>
    </location>
</feature>
<evidence type="ECO:0000256" key="7">
    <source>
        <dbReference type="ARBA" id="ARBA00022723"/>
    </source>
</evidence>
<dbReference type="PANTHER" id="PTHR30529:SF1">
    <property type="entry name" value="CYTOCHROME B561 HOMOLOG 2"/>
    <property type="match status" value="1"/>
</dbReference>
<comment type="similarity">
    <text evidence="12">Belongs to the cytochrome b561 family.</text>
</comment>
<comment type="cofactor">
    <cofactor evidence="1">
        <name>heme b</name>
        <dbReference type="ChEBI" id="CHEBI:60344"/>
    </cofactor>
</comment>
<dbReference type="EMBL" id="NIOF01000023">
    <property type="protein sequence ID" value="OWQ83148.1"/>
    <property type="molecule type" value="Genomic_DNA"/>
</dbReference>
<evidence type="ECO:0000256" key="2">
    <source>
        <dbReference type="ARBA" id="ARBA00004651"/>
    </source>
</evidence>
<evidence type="ECO:0000256" key="3">
    <source>
        <dbReference type="ARBA" id="ARBA00022448"/>
    </source>
</evidence>
<keyword evidence="11 13" id="KW-0472">Membrane</keyword>
<dbReference type="SUPFAM" id="SSF81342">
    <property type="entry name" value="Transmembrane di-heme cytochromes"/>
    <property type="match status" value="1"/>
</dbReference>
<evidence type="ECO:0000259" key="14">
    <source>
        <dbReference type="Pfam" id="PF01292"/>
    </source>
</evidence>
<evidence type="ECO:0000313" key="16">
    <source>
        <dbReference type="Proteomes" id="UP000197468"/>
    </source>
</evidence>
<evidence type="ECO:0000256" key="6">
    <source>
        <dbReference type="ARBA" id="ARBA00022692"/>
    </source>
</evidence>
<evidence type="ECO:0000256" key="9">
    <source>
        <dbReference type="ARBA" id="ARBA00022989"/>
    </source>
</evidence>
<evidence type="ECO:0000313" key="15">
    <source>
        <dbReference type="EMBL" id="OWQ83148.1"/>
    </source>
</evidence>
<proteinExistence type="inferred from homology"/>
<keyword evidence="10" id="KW-0408">Iron</keyword>
<keyword evidence="16" id="KW-1185">Reference proteome</keyword>
<dbReference type="GO" id="GO:0020037">
    <property type="term" value="F:heme binding"/>
    <property type="evidence" value="ECO:0007669"/>
    <property type="project" value="TreeGrafter"/>
</dbReference>
<dbReference type="AlphaFoldDB" id="A0A2D0ALV6"/>
<comment type="subcellular location">
    <subcellularLocation>
        <location evidence="2">Cell membrane</location>
        <topology evidence="2">Multi-pass membrane protein</topology>
    </subcellularLocation>
</comment>
<evidence type="ECO:0000256" key="5">
    <source>
        <dbReference type="ARBA" id="ARBA00022617"/>
    </source>
</evidence>
<evidence type="ECO:0000256" key="10">
    <source>
        <dbReference type="ARBA" id="ARBA00023004"/>
    </source>
</evidence>
<name>A0A2D0ALV6_9BURK</name>
<feature type="transmembrane region" description="Helical" evidence="13">
    <location>
        <begin position="131"/>
        <end position="163"/>
    </location>
</feature>
<evidence type="ECO:0000256" key="12">
    <source>
        <dbReference type="ARBA" id="ARBA00037975"/>
    </source>
</evidence>
<protein>
    <submittedName>
        <fullName evidence="15">Cytochrome b</fullName>
    </submittedName>
</protein>
<evidence type="ECO:0000256" key="1">
    <source>
        <dbReference type="ARBA" id="ARBA00001970"/>
    </source>
</evidence>
<feature type="transmembrane region" description="Helical" evidence="13">
    <location>
        <begin position="91"/>
        <end position="110"/>
    </location>
</feature>
<keyword evidence="9 13" id="KW-1133">Transmembrane helix</keyword>
<dbReference type="GO" id="GO:0009055">
    <property type="term" value="F:electron transfer activity"/>
    <property type="evidence" value="ECO:0007669"/>
    <property type="project" value="InterPro"/>
</dbReference>
<evidence type="ECO:0000256" key="8">
    <source>
        <dbReference type="ARBA" id="ARBA00022982"/>
    </source>
</evidence>
<evidence type="ECO:0000256" key="4">
    <source>
        <dbReference type="ARBA" id="ARBA00022475"/>
    </source>
</evidence>
<keyword evidence="7" id="KW-0479">Metal-binding</keyword>
<gene>
    <name evidence="15" type="ORF">CDN99_27040</name>
</gene>
<keyword evidence="8" id="KW-0249">Electron transport</keyword>
<keyword evidence="5" id="KW-0349">Heme</keyword>
<feature type="domain" description="Cytochrome b561 bacterial/Ni-hydrogenase" evidence="14">
    <location>
        <begin position="47"/>
        <end position="217"/>
    </location>
</feature>
<evidence type="ECO:0000256" key="11">
    <source>
        <dbReference type="ARBA" id="ARBA00023136"/>
    </source>
</evidence>
<accession>A0A2D0ALV6</accession>
<keyword evidence="6 13" id="KW-0812">Transmembrane</keyword>
<dbReference type="GO" id="GO:0046872">
    <property type="term" value="F:metal ion binding"/>
    <property type="evidence" value="ECO:0007669"/>
    <property type="project" value="UniProtKB-KW"/>
</dbReference>
<dbReference type="PANTHER" id="PTHR30529">
    <property type="entry name" value="CYTOCHROME B561"/>
    <property type="match status" value="1"/>
</dbReference>
<dbReference type="OrthoDB" id="8536275at2"/>
<dbReference type="GO" id="GO:0022904">
    <property type="term" value="P:respiratory electron transport chain"/>
    <property type="evidence" value="ECO:0007669"/>
    <property type="project" value="InterPro"/>
</dbReference>
<dbReference type="InterPro" id="IPR016174">
    <property type="entry name" value="Di-haem_cyt_TM"/>
</dbReference>
<dbReference type="Proteomes" id="UP000197468">
    <property type="component" value="Unassembled WGS sequence"/>
</dbReference>
<dbReference type="InterPro" id="IPR011577">
    <property type="entry name" value="Cyt_b561_bac/Ni-Hgenase"/>
</dbReference>
<reference evidence="15 16" key="1">
    <citation type="journal article" date="2008" name="Int. J. Syst. Evol. Microbiol.">
        <title>Description of Roseateles aquatilis sp. nov. and Roseateles terrae sp. nov., in the class Betaproteobacteria, and emended description of the genus Roseateles.</title>
        <authorList>
            <person name="Gomila M."/>
            <person name="Bowien B."/>
            <person name="Falsen E."/>
            <person name="Moore E.R."/>
            <person name="Lalucat J."/>
        </authorList>
    </citation>
    <scope>NUCLEOTIDE SEQUENCE [LARGE SCALE GENOMIC DNA]</scope>
    <source>
        <strain evidence="15 16">CCUG 48205</strain>
    </source>
</reference>
<dbReference type="Pfam" id="PF01292">
    <property type="entry name" value="Ni_hydr_CYTB"/>
    <property type="match status" value="1"/>
</dbReference>
<dbReference type="GO" id="GO:0005886">
    <property type="term" value="C:plasma membrane"/>
    <property type="evidence" value="ECO:0007669"/>
    <property type="project" value="UniProtKB-SubCell"/>
</dbReference>
<comment type="caution">
    <text evidence="15">The sequence shown here is derived from an EMBL/GenBank/DDBJ whole genome shotgun (WGS) entry which is preliminary data.</text>
</comment>
<sequence>MNTITDNNDAPHPAPQPPLAEPAIPAAPAIEPAIEPAPPAPVAVKTRYDGVAMLFHWVLAIAIICAFSVGWYMSDLPFSLTRLKLFNWHKWAGVTILALSALRLLWRLAHRPPVDLPMPAWQKLGAHAVHWLLYAAFFAVPLSGWAYSSAAGFPIVWFGVLPLPDFVSPDKALAQTLKQVHQVFAYGLGLLVLAHLGAVVKHVVIDKDGLLGRMLPGRA</sequence>
<keyword evidence="4" id="KW-1003">Cell membrane</keyword>
<organism evidence="15 16">
    <name type="scientific">Roseateles aquatilis</name>
    <dbReference type="NCBI Taxonomy" id="431061"/>
    <lineage>
        <taxon>Bacteria</taxon>
        <taxon>Pseudomonadati</taxon>
        <taxon>Pseudomonadota</taxon>
        <taxon>Betaproteobacteria</taxon>
        <taxon>Burkholderiales</taxon>
        <taxon>Sphaerotilaceae</taxon>
        <taxon>Roseateles</taxon>
    </lineage>
</organism>